<dbReference type="EMBL" id="CP046234">
    <property type="protein sequence ID" value="WFD45991.1"/>
    <property type="molecule type" value="Genomic_DNA"/>
</dbReference>
<gene>
    <name evidence="1" type="ORF">GLX27_000619</name>
</gene>
<reference evidence="1 2" key="1">
    <citation type="journal article" date="2020" name="Elife">
        <title>Loss of centromere function drives karyotype evolution in closely related Malassezia species.</title>
        <authorList>
            <person name="Sankaranarayanan S.R."/>
            <person name="Ianiri G."/>
            <person name="Coelho M.A."/>
            <person name="Reza M.H."/>
            <person name="Thimmappa B.C."/>
            <person name="Ganguly P."/>
            <person name="Vadnala R.N."/>
            <person name="Sun S."/>
            <person name="Siddharthan R."/>
            <person name="Tellgren-Roth C."/>
            <person name="Dawson T.L."/>
            <person name="Heitman J."/>
            <person name="Sanyal K."/>
        </authorList>
    </citation>
    <scope>NUCLEOTIDE SEQUENCE [LARGE SCALE GENOMIC DNA]</scope>
    <source>
        <strain evidence="1">CBS14141</strain>
    </source>
</reference>
<dbReference type="EC" id="2.7.1.31" evidence="1"/>
<name>A0ABY8EK34_MALFU</name>
<proteinExistence type="predicted"/>
<keyword evidence="1" id="KW-0808">Transferase</keyword>
<organism evidence="1 2">
    <name type="scientific">Malassezia furfur</name>
    <name type="common">Pityriasis versicolor infection agent</name>
    <name type="synonym">Pityrosporum furfur</name>
    <dbReference type="NCBI Taxonomy" id="55194"/>
    <lineage>
        <taxon>Eukaryota</taxon>
        <taxon>Fungi</taxon>
        <taxon>Dikarya</taxon>
        <taxon>Basidiomycota</taxon>
        <taxon>Ustilaginomycotina</taxon>
        <taxon>Malasseziomycetes</taxon>
        <taxon>Malasseziales</taxon>
        <taxon>Malasseziaceae</taxon>
        <taxon>Malassezia</taxon>
    </lineage>
</organism>
<sequence length="204" mass="22667">MLTPDLYLHHADMLAVGRKHASNPLMQGRGQPGTHDVALGSSILRALRSINDSPSQSVQLPVYDKSAWDGQGDRAADAVTVHGPIDLVLFEGWCLGFHALTKAEIEQRLRTSMGDAGSCLTSYSADNLAVISENLGVWEREWYPLLDAFIQFHPCAENGKSPWSMVYPWRLQAEHAMKRINGGRGMTDEQVASFVQRCAFRERD</sequence>
<dbReference type="InterPro" id="IPR027417">
    <property type="entry name" value="P-loop_NTPase"/>
</dbReference>
<keyword evidence="2" id="KW-1185">Reference proteome</keyword>
<dbReference type="SUPFAM" id="SSF52540">
    <property type="entry name" value="P-loop containing nucleoside triphosphate hydrolases"/>
    <property type="match status" value="1"/>
</dbReference>
<dbReference type="GO" id="GO:0008887">
    <property type="term" value="F:glycerate kinase activity"/>
    <property type="evidence" value="ECO:0007669"/>
    <property type="project" value="UniProtKB-EC"/>
</dbReference>
<evidence type="ECO:0000313" key="1">
    <source>
        <dbReference type="EMBL" id="WFD45991.1"/>
    </source>
</evidence>
<accession>A0ABY8EK34</accession>
<evidence type="ECO:0000313" key="2">
    <source>
        <dbReference type="Proteomes" id="UP000818624"/>
    </source>
</evidence>
<protein>
    <submittedName>
        <fullName evidence="1">Glycerate 3-kinase</fullName>
        <ecNumber evidence="1">2.7.1.31</ecNumber>
    </submittedName>
</protein>
<dbReference type="Gene3D" id="3.40.50.300">
    <property type="entry name" value="P-loop containing nucleotide triphosphate hydrolases"/>
    <property type="match status" value="1"/>
</dbReference>
<dbReference type="Proteomes" id="UP000818624">
    <property type="component" value="Chromosome 1"/>
</dbReference>